<evidence type="ECO:0000313" key="9">
    <source>
        <dbReference type="EMBL" id="GAA0949900.1"/>
    </source>
</evidence>
<evidence type="ECO:0000259" key="7">
    <source>
        <dbReference type="Pfam" id="PF00108"/>
    </source>
</evidence>
<evidence type="ECO:0000256" key="6">
    <source>
        <dbReference type="RuleBase" id="RU003557"/>
    </source>
</evidence>
<dbReference type="CDD" id="cd00751">
    <property type="entry name" value="thiolase"/>
    <property type="match status" value="1"/>
</dbReference>
<evidence type="ECO:0000256" key="2">
    <source>
        <dbReference type="ARBA" id="ARBA00012705"/>
    </source>
</evidence>
<keyword evidence="3 6" id="KW-0808">Transferase</keyword>
<dbReference type="Proteomes" id="UP001500665">
    <property type="component" value="Unassembled WGS sequence"/>
</dbReference>
<dbReference type="EMBL" id="BAAAHH010000009">
    <property type="protein sequence ID" value="GAA0949900.1"/>
    <property type="molecule type" value="Genomic_DNA"/>
</dbReference>
<evidence type="ECO:0000256" key="3">
    <source>
        <dbReference type="ARBA" id="ARBA00022679"/>
    </source>
</evidence>
<dbReference type="InterPro" id="IPR020610">
    <property type="entry name" value="Thiolase_AS"/>
</dbReference>
<keyword evidence="10" id="KW-1185">Reference proteome</keyword>
<dbReference type="PANTHER" id="PTHR18919:SF107">
    <property type="entry name" value="ACETYL-COA ACETYLTRANSFERASE, CYTOSOLIC"/>
    <property type="match status" value="1"/>
</dbReference>
<evidence type="ECO:0000256" key="5">
    <source>
        <dbReference type="ARBA" id="ARBA00040529"/>
    </source>
</evidence>
<sequence length="395" mass="40739">MSHEAVIVSGARTAIGTAFRGSLADVDALELATEAVAEAVRRSCLPPELFDDVVMGESLYGGGAIGRYAAIEAGLVNAPGIAHNRHCASGLATLQSAAASVIAGMDRVVVAGGVQSSSTMPKVNRRIPATDDWEEDWLAPSHRETPDAPIRDMTITVGWNAAVKAGISRADMDAWALRSHQRAIAGIDGGSFTEEVFPLEVTRRDGTAFTFEVDEHPRRSSTLEKLASLKPLHPEIKDFGITAGNSAGVNDGAAALVVADRAFAEGEGLAPLATVRAWASVGVPPAETGLAPQFAIPKALDRAGLSVGDVDLWEINEAFASVSVAATRALGLDEDTVNVLGSGCSLGHPVAMTGTRMVLTLVHELRRRGGGVAVAAMCAGGGMGTALVLEVPGPA</sequence>
<name>A0ABN1QZY0_9ACTN</name>
<dbReference type="PANTHER" id="PTHR18919">
    <property type="entry name" value="ACETYL-COA C-ACYLTRANSFERASE"/>
    <property type="match status" value="1"/>
</dbReference>
<dbReference type="SUPFAM" id="SSF53901">
    <property type="entry name" value="Thiolase-like"/>
    <property type="match status" value="2"/>
</dbReference>
<accession>A0ABN1QZY0</accession>
<dbReference type="PROSITE" id="PS00099">
    <property type="entry name" value="THIOLASE_3"/>
    <property type="match status" value="1"/>
</dbReference>
<evidence type="ECO:0000256" key="4">
    <source>
        <dbReference type="ARBA" id="ARBA00023315"/>
    </source>
</evidence>
<feature type="domain" description="Thiolase N-terminal" evidence="7">
    <location>
        <begin position="6"/>
        <end position="261"/>
    </location>
</feature>
<feature type="domain" description="Thiolase C-terminal" evidence="8">
    <location>
        <begin position="270"/>
        <end position="390"/>
    </location>
</feature>
<gene>
    <name evidence="9" type="ORF">GCM10009550_27860</name>
</gene>
<dbReference type="Pfam" id="PF00108">
    <property type="entry name" value="Thiolase_N"/>
    <property type="match status" value="1"/>
</dbReference>
<evidence type="ECO:0000256" key="1">
    <source>
        <dbReference type="ARBA" id="ARBA00010982"/>
    </source>
</evidence>
<evidence type="ECO:0000259" key="8">
    <source>
        <dbReference type="Pfam" id="PF02803"/>
    </source>
</evidence>
<comment type="similarity">
    <text evidence="1 6">Belongs to the thiolase-like superfamily. Thiolase family.</text>
</comment>
<dbReference type="InterPro" id="IPR020617">
    <property type="entry name" value="Thiolase_C"/>
</dbReference>
<dbReference type="PIRSF" id="PIRSF000429">
    <property type="entry name" value="Ac-CoA_Ac_transf"/>
    <property type="match status" value="1"/>
</dbReference>
<dbReference type="InterPro" id="IPR020616">
    <property type="entry name" value="Thiolase_N"/>
</dbReference>
<proteinExistence type="inferred from homology"/>
<dbReference type="InterPro" id="IPR002155">
    <property type="entry name" value="Thiolase"/>
</dbReference>
<dbReference type="Gene3D" id="3.40.47.10">
    <property type="match status" value="1"/>
</dbReference>
<dbReference type="Pfam" id="PF02803">
    <property type="entry name" value="Thiolase_C"/>
    <property type="match status" value="1"/>
</dbReference>
<dbReference type="RefSeq" id="WP_344240642.1">
    <property type="nucleotide sequence ID" value="NZ_BAAAHH010000009.1"/>
</dbReference>
<organism evidence="9 10">
    <name type="scientific">Actinocorallia libanotica</name>
    <dbReference type="NCBI Taxonomy" id="46162"/>
    <lineage>
        <taxon>Bacteria</taxon>
        <taxon>Bacillati</taxon>
        <taxon>Actinomycetota</taxon>
        <taxon>Actinomycetes</taxon>
        <taxon>Streptosporangiales</taxon>
        <taxon>Thermomonosporaceae</taxon>
        <taxon>Actinocorallia</taxon>
    </lineage>
</organism>
<dbReference type="InterPro" id="IPR016039">
    <property type="entry name" value="Thiolase-like"/>
</dbReference>
<reference evidence="9 10" key="1">
    <citation type="journal article" date="2019" name="Int. J. Syst. Evol. Microbiol.">
        <title>The Global Catalogue of Microorganisms (GCM) 10K type strain sequencing project: providing services to taxonomists for standard genome sequencing and annotation.</title>
        <authorList>
            <consortium name="The Broad Institute Genomics Platform"/>
            <consortium name="The Broad Institute Genome Sequencing Center for Infectious Disease"/>
            <person name="Wu L."/>
            <person name="Ma J."/>
        </authorList>
    </citation>
    <scope>NUCLEOTIDE SEQUENCE [LARGE SCALE GENOMIC DNA]</scope>
    <source>
        <strain evidence="9 10">JCM 10696</strain>
    </source>
</reference>
<keyword evidence="4 6" id="KW-0012">Acyltransferase</keyword>
<protein>
    <recommendedName>
        <fullName evidence="5">Probable acetyl-CoA acetyltransferase</fullName>
        <ecNumber evidence="2">2.3.1.9</ecNumber>
    </recommendedName>
</protein>
<comment type="caution">
    <text evidence="9">The sequence shown here is derived from an EMBL/GenBank/DDBJ whole genome shotgun (WGS) entry which is preliminary data.</text>
</comment>
<evidence type="ECO:0000313" key="10">
    <source>
        <dbReference type="Proteomes" id="UP001500665"/>
    </source>
</evidence>
<dbReference type="EC" id="2.3.1.9" evidence="2"/>
<dbReference type="NCBIfam" id="TIGR01930">
    <property type="entry name" value="AcCoA-C-Actrans"/>
    <property type="match status" value="1"/>
</dbReference>